<dbReference type="PANTHER" id="PTHR42693">
    <property type="entry name" value="ARYLSULFATASE FAMILY MEMBER"/>
    <property type="match status" value="1"/>
</dbReference>
<accession>A0ABU3SRW4</accession>
<dbReference type="InterPro" id="IPR050738">
    <property type="entry name" value="Sulfatase"/>
</dbReference>
<name>A0ABU3SRW4_9ALTE</name>
<evidence type="ECO:0000256" key="2">
    <source>
        <dbReference type="ARBA" id="ARBA00022801"/>
    </source>
</evidence>
<dbReference type="RefSeq" id="WP_316024433.1">
    <property type="nucleotide sequence ID" value="NZ_JAWDIO010000002.1"/>
</dbReference>
<organism evidence="3 4">
    <name type="scientific">Paraglaciecola aquimarina</name>
    <dbReference type="NCBI Taxonomy" id="1235557"/>
    <lineage>
        <taxon>Bacteria</taxon>
        <taxon>Pseudomonadati</taxon>
        <taxon>Pseudomonadota</taxon>
        <taxon>Gammaproteobacteria</taxon>
        <taxon>Alteromonadales</taxon>
        <taxon>Alteromonadaceae</taxon>
        <taxon>Paraglaciecola</taxon>
    </lineage>
</organism>
<evidence type="ECO:0000313" key="4">
    <source>
        <dbReference type="Proteomes" id="UP001247805"/>
    </source>
</evidence>
<keyword evidence="2" id="KW-0378">Hydrolase</keyword>
<evidence type="ECO:0000256" key="1">
    <source>
        <dbReference type="ARBA" id="ARBA00008779"/>
    </source>
</evidence>
<protein>
    <recommendedName>
        <fullName evidence="5">N-sulphoglucosamine sulphohydrolase C-terminal domain-containing protein</fullName>
    </recommendedName>
</protein>
<keyword evidence="4" id="KW-1185">Reference proteome</keyword>
<evidence type="ECO:0000313" key="3">
    <source>
        <dbReference type="EMBL" id="MDU0352722.1"/>
    </source>
</evidence>
<dbReference type="EMBL" id="JAWDIO010000002">
    <property type="protein sequence ID" value="MDU0352722.1"/>
    <property type="molecule type" value="Genomic_DNA"/>
</dbReference>
<comment type="similarity">
    <text evidence="1">Belongs to the sulfatase family.</text>
</comment>
<comment type="caution">
    <text evidence="3">The sequence shown here is derived from an EMBL/GenBank/DDBJ whole genome shotgun (WGS) entry which is preliminary data.</text>
</comment>
<dbReference type="Proteomes" id="UP001247805">
    <property type="component" value="Unassembled WGS sequence"/>
</dbReference>
<dbReference type="PANTHER" id="PTHR42693:SF53">
    <property type="entry name" value="ENDO-4-O-SULFATASE"/>
    <property type="match status" value="1"/>
</dbReference>
<evidence type="ECO:0008006" key="5">
    <source>
        <dbReference type="Google" id="ProtNLM"/>
    </source>
</evidence>
<gene>
    <name evidence="3" type="ORF">RS130_01240</name>
</gene>
<dbReference type="InterPro" id="IPR017850">
    <property type="entry name" value="Alkaline_phosphatase_core_sf"/>
</dbReference>
<proteinExistence type="inferred from homology"/>
<dbReference type="SUPFAM" id="SSF53649">
    <property type="entry name" value="Alkaline phosphatase-like"/>
    <property type="match status" value="1"/>
</dbReference>
<reference evidence="3 4" key="1">
    <citation type="submission" date="2023-10" db="EMBL/GenBank/DDBJ databases">
        <title>Glaciecola aquimarina strain GGW-M5 nov., isolated from a coastal seawater.</title>
        <authorList>
            <person name="Bayburt H."/>
            <person name="Kim J.M."/>
            <person name="Choi B.J."/>
            <person name="Jeon C.O."/>
        </authorList>
    </citation>
    <scope>NUCLEOTIDE SEQUENCE [LARGE SCALE GENOMIC DNA]</scope>
    <source>
        <strain evidence="3 4">KCTC 32108</strain>
    </source>
</reference>
<sequence>MPTALAAAGVNLTSGKPLDGVNLMPYLTGKNNSAPHDTLFWRYSDGAGYAVRHGDYKLVMSAYKDQTFLFDMVNDPLERINLAIEKPQKTAELKSLFNGWNKQMINALWPDAHLPNVAKEEAEREKHIKAAYRGAPKGRH</sequence>
<dbReference type="Gene3D" id="3.40.720.10">
    <property type="entry name" value="Alkaline Phosphatase, subunit A"/>
    <property type="match status" value="1"/>
</dbReference>